<reference evidence="3" key="1">
    <citation type="submission" date="2017-12" db="EMBL/GenBank/DDBJ databases">
        <title>Gene loss provides genomic basis for host adaptation in cereal stripe rust fungi.</title>
        <authorList>
            <person name="Xia C."/>
        </authorList>
    </citation>
    <scope>NUCLEOTIDE SEQUENCE [LARGE SCALE GENOMIC DNA]</scope>
    <source>
        <strain evidence="3">93-210</strain>
    </source>
</reference>
<dbReference type="Pfam" id="PF12776">
    <property type="entry name" value="Myb_DNA-bind_3"/>
    <property type="match status" value="1"/>
</dbReference>
<feature type="compositionally biased region" description="Basic residues" evidence="1">
    <location>
        <begin position="51"/>
        <end position="68"/>
    </location>
</feature>
<dbReference type="EMBL" id="PKSL01000103">
    <property type="protein sequence ID" value="POW05066.1"/>
    <property type="molecule type" value="Genomic_DNA"/>
</dbReference>
<gene>
    <name evidence="3" type="ORF">PSTT_09942</name>
</gene>
<evidence type="ECO:0000313" key="3">
    <source>
        <dbReference type="EMBL" id="POW05066.1"/>
    </source>
</evidence>
<comment type="caution">
    <text evidence="3">The sequence shown here is derived from an EMBL/GenBank/DDBJ whole genome shotgun (WGS) entry which is preliminary data.</text>
</comment>
<feature type="region of interest" description="Disordered" evidence="1">
    <location>
        <begin position="1"/>
        <end position="109"/>
    </location>
</feature>
<dbReference type="Proteomes" id="UP000239156">
    <property type="component" value="Unassembled WGS sequence"/>
</dbReference>
<name>A0A2S4V6A3_9BASI</name>
<protein>
    <recommendedName>
        <fullName evidence="2">Myb/SANT-like domain-containing protein</fullName>
    </recommendedName>
</protein>
<feature type="compositionally biased region" description="Polar residues" evidence="1">
    <location>
        <begin position="15"/>
        <end position="34"/>
    </location>
</feature>
<evidence type="ECO:0000256" key="1">
    <source>
        <dbReference type="SAM" id="MobiDB-lite"/>
    </source>
</evidence>
<proteinExistence type="predicted"/>
<accession>A0A2S4V6A3</accession>
<keyword evidence="4" id="KW-1185">Reference proteome</keyword>
<evidence type="ECO:0000313" key="4">
    <source>
        <dbReference type="Proteomes" id="UP000239156"/>
    </source>
</evidence>
<dbReference type="PANTHER" id="PTHR46929:SF3">
    <property type="entry name" value="MYB_SANT-LIKE DOMAIN-CONTAINING PROTEIN"/>
    <property type="match status" value="1"/>
</dbReference>
<feature type="domain" description="Myb/SANT-like" evidence="2">
    <location>
        <begin position="119"/>
        <end position="216"/>
    </location>
</feature>
<feature type="compositionally biased region" description="Polar residues" evidence="1">
    <location>
        <begin position="69"/>
        <end position="90"/>
    </location>
</feature>
<dbReference type="InterPro" id="IPR024752">
    <property type="entry name" value="Myb/SANT-like_dom"/>
</dbReference>
<organism evidence="3 4">
    <name type="scientific">Puccinia striiformis</name>
    <dbReference type="NCBI Taxonomy" id="27350"/>
    <lineage>
        <taxon>Eukaryota</taxon>
        <taxon>Fungi</taxon>
        <taxon>Dikarya</taxon>
        <taxon>Basidiomycota</taxon>
        <taxon>Pucciniomycotina</taxon>
        <taxon>Pucciniomycetes</taxon>
        <taxon>Pucciniales</taxon>
        <taxon>Pucciniaceae</taxon>
        <taxon>Puccinia</taxon>
    </lineage>
</organism>
<dbReference type="AlphaFoldDB" id="A0A2S4V6A3"/>
<sequence>MRSSYDAHNLPPALTTLQHSTGPENPPSIQSTLSRMDEPSAPQDSQAQGRSKSRGRRRGGAVRSKKSNRTATAQAMSQPLSSQKNNSQPNEAKDDIDPNNETVKLPPNEQGVRSTRLLWLGPMESMMMDLYIQAVERGKRSDSGFQSSTHKHVTRELEKNFPEVAHCITDKKVKSKLSQGFKRDYKAFLALKNASGFGWDDITGVATASTEVWERYLGFHPYARKFWGSPFPEFHKLDLIFGDIRATPGKMLAQSLSKAYSSMRISIPLVRLNQEIKPIPLRHLLVRLLIYHEATPKRMPLRTLSTGWSASYKTLGVNPNNVSSNKQQLHLGPSVTNLQLAMSLYQEVHAEEASQHEALSAFKIFRSDTNAQIFTSIREKNLRLEWLHQQIDEMNN</sequence>
<dbReference type="PANTHER" id="PTHR46929">
    <property type="entry name" value="EXPRESSED PROTEIN"/>
    <property type="match status" value="1"/>
</dbReference>
<dbReference type="VEuPathDB" id="FungiDB:PSTT_09942"/>
<evidence type="ECO:0000259" key="2">
    <source>
        <dbReference type="Pfam" id="PF12776"/>
    </source>
</evidence>
<dbReference type="VEuPathDB" id="FungiDB:PSHT_02393"/>